<dbReference type="Gene3D" id="3.40.50.300">
    <property type="entry name" value="P-loop containing nucleotide triphosphate hydrolases"/>
    <property type="match status" value="1"/>
</dbReference>
<sequence>MSPEKLPAAAHAAQQVAALRDLLAATRLPYALPAAAQARASAQAVSDQLTNYVLPRLDSLDAPLLAVVGGSTGAGKSTLVSSLVRAHVAASSAIRPTTRRPLLLHAPDDAPWFDNDRVLGSLARVRVPEGAPPTPAGQVTPREVELRPCSALPAGLALLDAPDVDSVVEENRALAGTLLASADMWVFVTTAARYADAVPWDHLREAARRDILVAVVLDRVPPGAGQEVEADLRRRLAEAGLAQAPVFQVAESTLDTQGFLPDQLVAPLRGWLHQLAADAAARHAVARRTAQGALTAALASAQEVAAQVTEQDRAAAHLAHLATEYHQEAGQRLQTATADGAMLRGEVLARWQEYVGTGELLRALESRVGWLRDRLGNALRGRPAPSQAVSSAIEDQLAALVVAECQRAALETERAWRREATAPYALTVAVSGLPGAQALSDSAAELVRQWQDDVLGLVRAEGSERRLTARILSYGVNGVGVALMVTVFAYTGGLTGGEVGIAGGTAVLAQKVLEAVFGDQAMRTLAQQARKDLQARWSTLLEQQRTVFQEALPPVTPSSEEISAAVAAATAGLEALRDWEAS</sequence>
<evidence type="ECO:0000313" key="3">
    <source>
        <dbReference type="Proteomes" id="UP000595895"/>
    </source>
</evidence>
<keyword evidence="3" id="KW-1185">Reference proteome</keyword>
<proteinExistence type="predicted"/>
<name>A0A7T7S316_9ACTO</name>
<gene>
    <name evidence="2" type="ORF">JG540_04945</name>
</gene>
<dbReference type="KEGG" id="awe:JG540_04945"/>
<reference evidence="2 3" key="1">
    <citation type="submission" date="2020-12" db="EMBL/GenBank/DDBJ databases">
        <authorList>
            <person name="Zhou J."/>
        </authorList>
    </citation>
    <scope>NUCLEOTIDE SEQUENCE [LARGE SCALE GENOMIC DNA]</scope>
    <source>
        <strain evidence="2 3">CCUG 61299</strain>
    </source>
</reference>
<organism evidence="2 3">
    <name type="scientific">Actinomyces weissii</name>
    <dbReference type="NCBI Taxonomy" id="675090"/>
    <lineage>
        <taxon>Bacteria</taxon>
        <taxon>Bacillati</taxon>
        <taxon>Actinomycetota</taxon>
        <taxon>Actinomycetes</taxon>
        <taxon>Actinomycetales</taxon>
        <taxon>Actinomycetaceae</taxon>
        <taxon>Actinomyces</taxon>
    </lineage>
</organism>
<dbReference type="InterPro" id="IPR045063">
    <property type="entry name" value="Dynamin_N"/>
</dbReference>
<accession>A0A7T7S316</accession>
<protein>
    <submittedName>
        <fullName evidence="2">Dynamin family protein</fullName>
    </submittedName>
</protein>
<evidence type="ECO:0000259" key="1">
    <source>
        <dbReference type="Pfam" id="PF00350"/>
    </source>
</evidence>
<dbReference type="Pfam" id="PF00350">
    <property type="entry name" value="Dynamin_N"/>
    <property type="match status" value="1"/>
</dbReference>
<feature type="domain" description="Dynamin N-terminal" evidence="1">
    <location>
        <begin position="67"/>
        <end position="207"/>
    </location>
</feature>
<dbReference type="Proteomes" id="UP000595895">
    <property type="component" value="Chromosome"/>
</dbReference>
<dbReference type="InterPro" id="IPR027417">
    <property type="entry name" value="P-loop_NTPase"/>
</dbReference>
<evidence type="ECO:0000313" key="2">
    <source>
        <dbReference type="EMBL" id="QQM68172.1"/>
    </source>
</evidence>
<dbReference type="RefSeq" id="WP_200277738.1">
    <property type="nucleotide sequence ID" value="NZ_CP066802.1"/>
</dbReference>
<dbReference type="EMBL" id="CP066802">
    <property type="protein sequence ID" value="QQM68172.1"/>
    <property type="molecule type" value="Genomic_DNA"/>
</dbReference>
<dbReference type="AlphaFoldDB" id="A0A7T7S316"/>
<dbReference type="SUPFAM" id="SSF52540">
    <property type="entry name" value="P-loop containing nucleoside triphosphate hydrolases"/>
    <property type="match status" value="1"/>
</dbReference>